<dbReference type="Proteomes" id="UP000275069">
    <property type="component" value="Chromosome"/>
</dbReference>
<reference evidence="1 2" key="1">
    <citation type="submission" date="2018-09" db="EMBL/GenBank/DDBJ databases">
        <title>Genome sequencing of strain 2DFW10M-5.</title>
        <authorList>
            <person name="Heo J."/>
            <person name="Kim S.-J."/>
            <person name="Kwon S.-W."/>
        </authorList>
    </citation>
    <scope>NUCLEOTIDE SEQUENCE [LARGE SCALE GENOMIC DNA]</scope>
    <source>
        <strain evidence="1 2">2DFW10M-5</strain>
    </source>
</reference>
<evidence type="ECO:0000313" key="1">
    <source>
        <dbReference type="EMBL" id="AYG02801.1"/>
    </source>
</evidence>
<sequence length="85" mass="9829">MPPAPLNDLEVAVLDFEREWLQGPAAKEQAIRSQFGLSGARYYQILGRLIETPAALAYDPLLVRRLLRQRDERRELRATRTRPID</sequence>
<dbReference type="OrthoDB" id="3268863at2"/>
<gene>
    <name evidence="1" type="ORF">D7I44_04215</name>
</gene>
<dbReference type="KEGG" id="gry:D7I44_04215"/>
<dbReference type="Pfam" id="PF11662">
    <property type="entry name" value="DUF3263"/>
    <property type="match status" value="1"/>
</dbReference>
<keyword evidence="2" id="KW-1185">Reference proteome</keyword>
<proteinExistence type="predicted"/>
<protein>
    <submittedName>
        <fullName evidence="1">DUF3263 domain-containing protein</fullName>
    </submittedName>
</protein>
<dbReference type="EMBL" id="CP032624">
    <property type="protein sequence ID" value="AYG02801.1"/>
    <property type="molecule type" value="Genomic_DNA"/>
</dbReference>
<evidence type="ECO:0000313" key="2">
    <source>
        <dbReference type="Proteomes" id="UP000275069"/>
    </source>
</evidence>
<dbReference type="InterPro" id="IPR021678">
    <property type="entry name" value="DUF3263"/>
</dbReference>
<dbReference type="AlphaFoldDB" id="A0A387BWU2"/>
<organism evidence="1 2">
    <name type="scientific">Gryllotalpicola protaetiae</name>
    <dbReference type="NCBI Taxonomy" id="2419771"/>
    <lineage>
        <taxon>Bacteria</taxon>
        <taxon>Bacillati</taxon>
        <taxon>Actinomycetota</taxon>
        <taxon>Actinomycetes</taxon>
        <taxon>Micrococcales</taxon>
        <taxon>Microbacteriaceae</taxon>
        <taxon>Gryllotalpicola</taxon>
    </lineage>
</organism>
<accession>A0A387BWU2</accession>
<name>A0A387BWU2_9MICO</name>
<dbReference type="RefSeq" id="WP_120788335.1">
    <property type="nucleotide sequence ID" value="NZ_CP032624.1"/>
</dbReference>